<evidence type="ECO:0000313" key="2">
    <source>
        <dbReference type="EMBL" id="MDJ1170535.1"/>
    </source>
</evidence>
<evidence type="ECO:0000256" key="1">
    <source>
        <dbReference type="SAM" id="Phobius"/>
    </source>
</evidence>
<reference evidence="2 3" key="1">
    <citation type="submission" date="2023-01" db="EMBL/GenBank/DDBJ databases">
        <title>Novel diversity within Roseofilum (Cyanobacteria; Desertifilaceae) from marine benthic mats with descriptions of four novel species.</title>
        <authorList>
            <person name="Wang Y."/>
            <person name="Berthold D.E."/>
            <person name="Hu J."/>
            <person name="Lefler F.W."/>
            <person name="Laughinghouse H.D. IV."/>
        </authorList>
    </citation>
    <scope>NUCLEOTIDE SEQUENCE [LARGE SCALE GENOMIC DNA]</scope>
    <source>
        <strain evidence="2 3">BLCC-M154</strain>
    </source>
</reference>
<dbReference type="EMBL" id="JAQOSP010000091">
    <property type="protein sequence ID" value="MDJ1170535.1"/>
    <property type="molecule type" value="Genomic_DNA"/>
</dbReference>
<keyword evidence="1" id="KW-1133">Transmembrane helix</keyword>
<name>A0ABT7AUG0_9CYAN</name>
<keyword evidence="1" id="KW-0812">Transmembrane</keyword>
<evidence type="ECO:0000313" key="3">
    <source>
        <dbReference type="Proteomes" id="UP001235303"/>
    </source>
</evidence>
<keyword evidence="3" id="KW-1185">Reference proteome</keyword>
<accession>A0ABT7AUG0</accession>
<comment type="caution">
    <text evidence="2">The sequence shown here is derived from an EMBL/GenBank/DDBJ whole genome shotgun (WGS) entry which is preliminary data.</text>
</comment>
<keyword evidence="1" id="KW-0472">Membrane</keyword>
<sequence>MKSQQRIKTETDRHRAHLIGEAASNLDTAHDLRFEVQIPANIDIPATDHHLINSIQAEYGIMILLQIAVLMAIAFHRR</sequence>
<gene>
    <name evidence="2" type="ORF">PMG71_13960</name>
</gene>
<organism evidence="2 3">
    <name type="scientific">Roseofilum acuticapitatum BLCC-M154</name>
    <dbReference type="NCBI Taxonomy" id="3022444"/>
    <lineage>
        <taxon>Bacteria</taxon>
        <taxon>Bacillati</taxon>
        <taxon>Cyanobacteriota</taxon>
        <taxon>Cyanophyceae</taxon>
        <taxon>Desertifilales</taxon>
        <taxon>Desertifilaceae</taxon>
        <taxon>Roseofilum</taxon>
        <taxon>Roseofilum acuticapitatum</taxon>
    </lineage>
</organism>
<protein>
    <submittedName>
        <fullName evidence="2">Uncharacterized protein</fullName>
    </submittedName>
</protein>
<dbReference type="Proteomes" id="UP001235303">
    <property type="component" value="Unassembled WGS sequence"/>
</dbReference>
<feature type="transmembrane region" description="Helical" evidence="1">
    <location>
        <begin position="59"/>
        <end position="76"/>
    </location>
</feature>
<dbReference type="RefSeq" id="WP_283754294.1">
    <property type="nucleotide sequence ID" value="NZ_JAQOSP010000091.1"/>
</dbReference>
<proteinExistence type="predicted"/>